<feature type="domain" description="LysM" evidence="3">
    <location>
        <begin position="57"/>
        <end position="101"/>
    </location>
</feature>
<evidence type="ECO:0000313" key="4">
    <source>
        <dbReference type="EMBL" id="OOZ36276.1"/>
    </source>
</evidence>
<dbReference type="Pfam" id="PF01551">
    <property type="entry name" value="Peptidase_M23"/>
    <property type="match status" value="1"/>
</dbReference>
<dbReference type="PROSITE" id="PS51782">
    <property type="entry name" value="LYSM"/>
    <property type="match status" value="1"/>
</dbReference>
<dbReference type="CDD" id="cd00118">
    <property type="entry name" value="LysM"/>
    <property type="match status" value="1"/>
</dbReference>
<reference evidence="4 5" key="1">
    <citation type="submission" date="2016-11" db="EMBL/GenBank/DDBJ databases">
        <title>Mixed transmission modes and dynamic genome evolution in an obligate animal-bacterial symbiosis.</title>
        <authorList>
            <person name="Russell S.L."/>
            <person name="Corbett-Detig R.B."/>
            <person name="Cavanaugh C.M."/>
        </authorList>
    </citation>
    <scope>NUCLEOTIDE SEQUENCE [LARGE SCALE GENOMIC DNA]</scope>
    <source>
        <strain evidence="4">Se-Cadez</strain>
    </source>
</reference>
<comment type="similarity">
    <text evidence="1">Belongs to the E.coli NlpD/Haemophilus LppB family.</text>
</comment>
<dbReference type="GO" id="GO:0004222">
    <property type="term" value="F:metalloendopeptidase activity"/>
    <property type="evidence" value="ECO:0007669"/>
    <property type="project" value="TreeGrafter"/>
</dbReference>
<dbReference type="PANTHER" id="PTHR21666">
    <property type="entry name" value="PEPTIDASE-RELATED"/>
    <property type="match status" value="1"/>
</dbReference>
<proteinExistence type="inferred from homology"/>
<dbReference type="InterPro" id="IPR011055">
    <property type="entry name" value="Dup_hybrid_motif"/>
</dbReference>
<name>A0A1T2KU80_9GAMM</name>
<keyword evidence="5" id="KW-1185">Reference proteome</keyword>
<evidence type="ECO:0000259" key="3">
    <source>
        <dbReference type="PROSITE" id="PS51782"/>
    </source>
</evidence>
<dbReference type="GO" id="GO:0009279">
    <property type="term" value="C:cell outer membrane"/>
    <property type="evidence" value="ECO:0007669"/>
    <property type="project" value="TreeGrafter"/>
</dbReference>
<evidence type="ECO:0000313" key="5">
    <source>
        <dbReference type="Proteomes" id="UP000190896"/>
    </source>
</evidence>
<dbReference type="InterPro" id="IPR018392">
    <property type="entry name" value="LysM"/>
</dbReference>
<feature type="compositionally biased region" description="Low complexity" evidence="2">
    <location>
        <begin position="144"/>
        <end position="158"/>
    </location>
</feature>
<protein>
    <recommendedName>
        <fullName evidence="3">LysM domain-containing protein</fullName>
    </recommendedName>
</protein>
<evidence type="ECO:0000256" key="1">
    <source>
        <dbReference type="ARBA" id="ARBA00038420"/>
    </source>
</evidence>
<dbReference type="Gene3D" id="2.70.70.10">
    <property type="entry name" value="Glucose Permease (Domain IIA)"/>
    <property type="match status" value="1"/>
</dbReference>
<dbReference type="InterPro" id="IPR036779">
    <property type="entry name" value="LysM_dom_sf"/>
</dbReference>
<dbReference type="EMBL" id="MPRJ01000047">
    <property type="protein sequence ID" value="OOZ36276.1"/>
    <property type="molecule type" value="Genomic_DNA"/>
</dbReference>
<dbReference type="SMART" id="SM00257">
    <property type="entry name" value="LysM"/>
    <property type="match status" value="1"/>
</dbReference>
<feature type="compositionally biased region" description="Low complexity" evidence="2">
    <location>
        <begin position="115"/>
        <end position="125"/>
    </location>
</feature>
<dbReference type="InterPro" id="IPR050570">
    <property type="entry name" value="Cell_wall_metabolism_enzyme"/>
</dbReference>
<dbReference type="AlphaFoldDB" id="A0A1T2KU80"/>
<evidence type="ECO:0000256" key="2">
    <source>
        <dbReference type="SAM" id="MobiDB-lite"/>
    </source>
</evidence>
<accession>A0A1T2KU80</accession>
<gene>
    <name evidence="4" type="ORF">BOW51_07990</name>
</gene>
<dbReference type="CDD" id="cd12797">
    <property type="entry name" value="M23_peptidase"/>
    <property type="match status" value="1"/>
</dbReference>
<dbReference type="PANTHER" id="PTHR21666:SF263">
    <property type="entry name" value="MUREIN HYDROLASE ACTIVATOR NLPD"/>
    <property type="match status" value="1"/>
</dbReference>
<dbReference type="Proteomes" id="UP000190896">
    <property type="component" value="Unassembled WGS sequence"/>
</dbReference>
<dbReference type="SUPFAM" id="SSF51261">
    <property type="entry name" value="Duplicated hybrid motif"/>
    <property type="match status" value="1"/>
</dbReference>
<dbReference type="Pfam" id="PF01476">
    <property type="entry name" value="LysM"/>
    <property type="match status" value="1"/>
</dbReference>
<sequence>MVTVWTGFSLSGVLVVTTLSLVGITQLTGCSAPKRAPVVSRESGRKYTSSVSRARPGSYNVRRGDTLFSISWRFGLDHLQLARWNGIRSPYTIYPGQRLRLSAPPKRYTPPPRTVASKPKAPAVSKAKKPSPKPVTRAGTARPGSGKSATTKSSAKSLKLSWRWPTKGRVLEGYRRGDPSRKGVKIKGRNGQSIVAAEAGKIVYAGSGLIGYGRLIIIKHNKNYLSAYGYNKKVLVKEGDQVKRGEQIALMGNNGTGKTMLHFEIRRNGAPVDPLTLLPRNR</sequence>
<comment type="caution">
    <text evidence="4">The sequence shown here is derived from an EMBL/GenBank/DDBJ whole genome shotgun (WGS) entry which is preliminary data.</text>
</comment>
<dbReference type="Gene3D" id="3.10.350.10">
    <property type="entry name" value="LysM domain"/>
    <property type="match status" value="1"/>
</dbReference>
<dbReference type="GO" id="GO:0032153">
    <property type="term" value="C:cell division site"/>
    <property type="evidence" value="ECO:0007669"/>
    <property type="project" value="TreeGrafter"/>
</dbReference>
<organism evidence="4 5">
    <name type="scientific">Solemya velesiana gill symbiont</name>
    <dbReference type="NCBI Taxonomy" id="1918948"/>
    <lineage>
        <taxon>Bacteria</taxon>
        <taxon>Pseudomonadati</taxon>
        <taxon>Pseudomonadota</taxon>
        <taxon>Gammaproteobacteria</taxon>
        <taxon>sulfur-oxidizing symbionts</taxon>
    </lineage>
</organism>
<feature type="region of interest" description="Disordered" evidence="2">
    <location>
        <begin position="101"/>
        <end position="158"/>
    </location>
</feature>
<dbReference type="InterPro" id="IPR016047">
    <property type="entry name" value="M23ase_b-sheet_dom"/>
</dbReference>